<feature type="transmembrane region" description="Helical" evidence="16">
    <location>
        <begin position="433"/>
        <end position="455"/>
    </location>
</feature>
<keyword evidence="5" id="KW-0679">Respiratory chain</keyword>
<evidence type="ECO:0000259" key="17">
    <source>
        <dbReference type="Pfam" id="PF00361"/>
    </source>
</evidence>
<evidence type="ECO:0000256" key="4">
    <source>
        <dbReference type="ARBA" id="ARBA00022448"/>
    </source>
</evidence>
<sequence>MLFYYFNKMKFCSRGFLKSSNSVVSVEMCLFLVLLSFIMFYMSGMEGKVIMSFFMWSVETFFVDVSFLFDYISLMFMGVVFLISGSVGIYSNWYMSDEVYHNRFSMLVVLFVISMLFFISLSDLLILMVGWDGLGLVSFLLVCYYQTGKSFSSAMLTGLTNRVGDVFMLLSIGLISMNGGTMFYEMSFISVTNLLILCVVISSMTKSAQFPFCSWLPAAMSAPTPVSSLVHSSTLVTAGVYILIRSSDLIGFSSGVMLFLQIMSLFTLALAGCAAVLETDFKKVVALSTLSQLSMMMFSVSIGYYEIAFFHLVTHALFKALLFLGAGVVIHLNKGCQDLRILGKCWSEVPVSMSFMVVAMSSLCGIPFLSGFYSKHMIIEASFSLNMSLLSYMLVVIGSVFTSWYSFRLFCSVFISLNSIFVGNIWSNEPLVLIVPMSFLFLGAVYSGQILMMKFESLKYMIFCTEGVFFVIFFIPFVGVAIFLVLCGFKGLKWNSFLMKFFASMLNSKMLVSNGLSYVFMKLCGYLDNSVDNGWLEKSGPDGFYKLFMVMSRVNQDIQSFYFLKVFFFGAFIMVFSCVLILVLS</sequence>
<evidence type="ECO:0000256" key="9">
    <source>
        <dbReference type="ARBA" id="ARBA00022982"/>
    </source>
</evidence>
<dbReference type="Pfam" id="PF06455">
    <property type="entry name" value="NADH5_C"/>
    <property type="match status" value="1"/>
</dbReference>
<dbReference type="InterPro" id="IPR010934">
    <property type="entry name" value="NADH_DH_su5_C"/>
</dbReference>
<keyword evidence="12 16" id="KW-0830">Ubiquinone</keyword>
<evidence type="ECO:0000256" key="7">
    <source>
        <dbReference type="ARBA" id="ARBA00022792"/>
    </source>
</evidence>
<keyword evidence="8" id="KW-1278">Translocase</keyword>
<evidence type="ECO:0000256" key="13">
    <source>
        <dbReference type="ARBA" id="ARBA00023128"/>
    </source>
</evidence>
<dbReference type="GO" id="GO:0005743">
    <property type="term" value="C:mitochondrial inner membrane"/>
    <property type="evidence" value="ECO:0007669"/>
    <property type="project" value="UniProtKB-SubCell"/>
</dbReference>
<evidence type="ECO:0000256" key="16">
    <source>
        <dbReference type="RuleBase" id="RU003404"/>
    </source>
</evidence>
<evidence type="ECO:0000256" key="8">
    <source>
        <dbReference type="ARBA" id="ARBA00022967"/>
    </source>
</evidence>
<dbReference type="InterPro" id="IPR003945">
    <property type="entry name" value="NU5C-like"/>
</dbReference>
<keyword evidence="7" id="KW-0999">Mitochondrion inner membrane</keyword>
<dbReference type="InterPro" id="IPR001516">
    <property type="entry name" value="Proton_antipo_N"/>
</dbReference>
<evidence type="ECO:0000256" key="3">
    <source>
        <dbReference type="ARBA" id="ARBA00021096"/>
    </source>
</evidence>
<keyword evidence="4 16" id="KW-0813">Transport</keyword>
<dbReference type="PANTHER" id="PTHR42829:SF2">
    <property type="entry name" value="NADH-UBIQUINONE OXIDOREDUCTASE CHAIN 5"/>
    <property type="match status" value="1"/>
</dbReference>
<comment type="similarity">
    <text evidence="16">Belongs to the complex I subunit 5 family.</text>
</comment>
<feature type="transmembrane region" description="Helical" evidence="16">
    <location>
        <begin position="187"/>
        <end position="205"/>
    </location>
</feature>
<dbReference type="GO" id="GO:0008137">
    <property type="term" value="F:NADH dehydrogenase (ubiquinone) activity"/>
    <property type="evidence" value="ECO:0007669"/>
    <property type="project" value="UniProtKB-EC"/>
</dbReference>
<evidence type="ECO:0000259" key="18">
    <source>
        <dbReference type="Pfam" id="PF00662"/>
    </source>
</evidence>
<accession>A0A6B9VRI8</accession>
<dbReference type="InterPro" id="IPR001750">
    <property type="entry name" value="ND/Mrp_TM"/>
</dbReference>
<evidence type="ECO:0000256" key="2">
    <source>
        <dbReference type="ARBA" id="ARBA00012944"/>
    </source>
</evidence>
<comment type="catalytic activity">
    <reaction evidence="15 16">
        <text>a ubiquinone + NADH + 5 H(+)(in) = a ubiquinol + NAD(+) + 4 H(+)(out)</text>
        <dbReference type="Rhea" id="RHEA:29091"/>
        <dbReference type="Rhea" id="RHEA-COMP:9565"/>
        <dbReference type="Rhea" id="RHEA-COMP:9566"/>
        <dbReference type="ChEBI" id="CHEBI:15378"/>
        <dbReference type="ChEBI" id="CHEBI:16389"/>
        <dbReference type="ChEBI" id="CHEBI:17976"/>
        <dbReference type="ChEBI" id="CHEBI:57540"/>
        <dbReference type="ChEBI" id="CHEBI:57945"/>
        <dbReference type="EC" id="7.1.1.2"/>
    </reaction>
</comment>
<feature type="domain" description="NADH:quinone oxidoreductase/Mrp antiporter transmembrane" evidence="17">
    <location>
        <begin position="123"/>
        <end position="402"/>
    </location>
</feature>
<reference evidence="20" key="1">
    <citation type="journal article" date="2020" name="J. Zoolog. Syst. Evol. Res.">
        <title>Highly divergent mitogenomes of Geukensia demissa (Bivalvia, Mytilidae) with extreme AT content.</title>
        <authorList>
            <person name="Lubosny M."/>
            <person name="Smietanka B."/>
            <person name="Przylucka A."/>
            <person name="Burzynski A."/>
        </authorList>
    </citation>
    <scope>NUCLEOTIDE SEQUENCE</scope>
    <source>
        <strain evidence="20">GEU_M</strain>
    </source>
</reference>
<keyword evidence="11 16" id="KW-0520">NAD</keyword>
<keyword evidence="9" id="KW-0249">Electron transport</keyword>
<feature type="domain" description="NADH dehydrogenase subunit 5 C-terminal" evidence="19">
    <location>
        <begin position="405"/>
        <end position="577"/>
    </location>
</feature>
<dbReference type="PANTHER" id="PTHR42829">
    <property type="entry name" value="NADH-UBIQUINONE OXIDOREDUCTASE CHAIN 5"/>
    <property type="match status" value="1"/>
</dbReference>
<evidence type="ECO:0000256" key="12">
    <source>
        <dbReference type="ARBA" id="ARBA00023075"/>
    </source>
</evidence>
<dbReference type="GO" id="GO:0015990">
    <property type="term" value="P:electron transport coupled proton transport"/>
    <property type="evidence" value="ECO:0007669"/>
    <property type="project" value="TreeGrafter"/>
</dbReference>
<feature type="transmembrane region" description="Helical" evidence="16">
    <location>
        <begin position="467"/>
        <end position="489"/>
    </location>
</feature>
<gene>
    <name evidence="20" type="primary">ND5</name>
</gene>
<feature type="transmembrane region" description="Helical" evidence="16">
    <location>
        <begin position="352"/>
        <end position="371"/>
    </location>
</feature>
<feature type="transmembrane region" description="Helical" evidence="16">
    <location>
        <begin position="383"/>
        <end position="401"/>
    </location>
</feature>
<feature type="transmembrane region" description="Helical" evidence="16">
    <location>
        <begin position="256"/>
        <end position="277"/>
    </location>
</feature>
<dbReference type="Pfam" id="PF00662">
    <property type="entry name" value="Proton_antipo_N"/>
    <property type="match status" value="1"/>
</dbReference>
<evidence type="ECO:0000256" key="5">
    <source>
        <dbReference type="ARBA" id="ARBA00022660"/>
    </source>
</evidence>
<feature type="transmembrane region" description="Helical" evidence="16">
    <location>
        <begin position="20"/>
        <end position="42"/>
    </location>
</feature>
<evidence type="ECO:0000313" key="20">
    <source>
        <dbReference type="EMBL" id="QHO63861.1"/>
    </source>
</evidence>
<dbReference type="Pfam" id="PF00361">
    <property type="entry name" value="Proton_antipo_M"/>
    <property type="match status" value="1"/>
</dbReference>
<evidence type="ECO:0000256" key="15">
    <source>
        <dbReference type="ARBA" id="ARBA00049551"/>
    </source>
</evidence>
<feature type="transmembrane region" description="Helical" evidence="16">
    <location>
        <begin position="151"/>
        <end position="175"/>
    </location>
</feature>
<dbReference type="GO" id="GO:0042773">
    <property type="term" value="P:ATP synthesis coupled electron transport"/>
    <property type="evidence" value="ECO:0007669"/>
    <property type="project" value="InterPro"/>
</dbReference>
<organism evidence="20">
    <name type="scientific">Geukensia demissa</name>
    <name type="common">Ribbed mussel</name>
    <name type="synonym">Ischadium demissa</name>
    <dbReference type="NCBI Taxonomy" id="27807"/>
    <lineage>
        <taxon>Eukaryota</taxon>
        <taxon>Metazoa</taxon>
        <taxon>Spiralia</taxon>
        <taxon>Lophotrochozoa</taxon>
        <taxon>Mollusca</taxon>
        <taxon>Bivalvia</taxon>
        <taxon>Autobranchia</taxon>
        <taxon>Pteriomorphia</taxon>
        <taxon>Mytilida</taxon>
        <taxon>Mytiloidea</taxon>
        <taxon>Mytilidae</taxon>
        <taxon>Brachidontinae</taxon>
        <taxon>Geukensia</taxon>
    </lineage>
</organism>
<dbReference type="AlphaFoldDB" id="A0A6B9VRI8"/>
<dbReference type="EMBL" id="MN449488">
    <property type="protein sequence ID" value="QHO63861.1"/>
    <property type="molecule type" value="Genomic_DNA"/>
</dbReference>
<feature type="transmembrane region" description="Helical" evidence="16">
    <location>
        <begin position="312"/>
        <end position="332"/>
    </location>
</feature>
<name>A0A6B9VRI8_GEUDE</name>
<feature type="transmembrane region" description="Helical" evidence="16">
    <location>
        <begin position="75"/>
        <end position="95"/>
    </location>
</feature>
<feature type="transmembrane region" description="Helical" evidence="16">
    <location>
        <begin position="561"/>
        <end position="584"/>
    </location>
</feature>
<evidence type="ECO:0000259" key="19">
    <source>
        <dbReference type="Pfam" id="PF06455"/>
    </source>
</evidence>
<keyword evidence="14 16" id="KW-0472">Membrane</keyword>
<evidence type="ECO:0000256" key="10">
    <source>
        <dbReference type="ARBA" id="ARBA00022989"/>
    </source>
</evidence>
<comment type="function">
    <text evidence="16">Core subunit of the mitochondrial membrane respiratory chain NADH dehydrogenase (Complex I) which catalyzes electron transfer from NADH through the respiratory chain, using ubiquinone as an electron acceptor. Essential for the catalytic activity and assembly of complex I.</text>
</comment>
<evidence type="ECO:0000256" key="11">
    <source>
        <dbReference type="ARBA" id="ARBA00023027"/>
    </source>
</evidence>
<feature type="transmembrane region" description="Helical" evidence="16">
    <location>
        <begin position="107"/>
        <end position="131"/>
    </location>
</feature>
<keyword evidence="13 16" id="KW-0496">Mitochondrion</keyword>
<feature type="domain" description="NADH-Ubiquinone oxidoreductase (complex I) chain 5 N-terminal" evidence="18">
    <location>
        <begin position="57"/>
        <end position="104"/>
    </location>
</feature>
<keyword evidence="10 16" id="KW-1133">Transmembrane helix</keyword>
<protein>
    <recommendedName>
        <fullName evidence="3 16">NADH-ubiquinone oxidoreductase chain 5</fullName>
        <ecNumber evidence="2 16">7.1.1.2</ecNumber>
    </recommendedName>
</protein>
<proteinExistence type="inferred from homology"/>
<feature type="transmembrane region" description="Helical" evidence="16">
    <location>
        <begin position="283"/>
        <end position="305"/>
    </location>
</feature>
<dbReference type="EC" id="7.1.1.2" evidence="2 16"/>
<evidence type="ECO:0000256" key="14">
    <source>
        <dbReference type="ARBA" id="ARBA00023136"/>
    </source>
</evidence>
<dbReference type="PRINTS" id="PR01434">
    <property type="entry name" value="NADHDHGNASE5"/>
</dbReference>
<evidence type="ECO:0000256" key="1">
    <source>
        <dbReference type="ARBA" id="ARBA00004448"/>
    </source>
</evidence>
<keyword evidence="6 16" id="KW-0812">Transmembrane</keyword>
<dbReference type="GO" id="GO:0003954">
    <property type="term" value="F:NADH dehydrogenase activity"/>
    <property type="evidence" value="ECO:0007669"/>
    <property type="project" value="TreeGrafter"/>
</dbReference>
<geneLocation type="mitochondrion" evidence="20"/>
<evidence type="ECO:0000256" key="6">
    <source>
        <dbReference type="ARBA" id="ARBA00022692"/>
    </source>
</evidence>
<comment type="subcellular location">
    <subcellularLocation>
        <location evidence="1">Mitochondrion inner membrane</location>
        <topology evidence="1">Multi-pass membrane protein</topology>
    </subcellularLocation>
</comment>